<name>A0A9P5WYF5_9AGAR</name>
<protein>
    <submittedName>
        <fullName evidence="2">Uncharacterized protein</fullName>
    </submittedName>
</protein>
<comment type="caution">
    <text evidence="2">The sequence shown here is derived from an EMBL/GenBank/DDBJ whole genome shotgun (WGS) entry which is preliminary data.</text>
</comment>
<dbReference type="OrthoDB" id="10613754at2759"/>
<accession>A0A9P5WYF5</accession>
<evidence type="ECO:0000256" key="1">
    <source>
        <dbReference type="SAM" id="MobiDB-lite"/>
    </source>
</evidence>
<keyword evidence="3" id="KW-1185">Reference proteome</keyword>
<organism evidence="2 3">
    <name type="scientific">Macrolepiota fuliginosa MF-IS2</name>
    <dbReference type="NCBI Taxonomy" id="1400762"/>
    <lineage>
        <taxon>Eukaryota</taxon>
        <taxon>Fungi</taxon>
        <taxon>Dikarya</taxon>
        <taxon>Basidiomycota</taxon>
        <taxon>Agaricomycotina</taxon>
        <taxon>Agaricomycetes</taxon>
        <taxon>Agaricomycetidae</taxon>
        <taxon>Agaricales</taxon>
        <taxon>Agaricineae</taxon>
        <taxon>Agaricaceae</taxon>
        <taxon>Macrolepiota</taxon>
    </lineage>
</organism>
<feature type="compositionally biased region" description="Basic and acidic residues" evidence="1">
    <location>
        <begin position="148"/>
        <end position="158"/>
    </location>
</feature>
<feature type="region of interest" description="Disordered" evidence="1">
    <location>
        <begin position="148"/>
        <end position="255"/>
    </location>
</feature>
<sequence length="255" mass="28322">MPSDRPSDYRHHFVTHNQKLHRTLLPHRVELYIRIKNSSQSLGISEHQSEHNHSTNNGDGGKYIGSSIECPIRCLRDAQGLSFELRTQFLRCANRLIGTEWFGNEDRQGAKYILRASQDGQSGPAIQSNKGEPSAGDALMRELERPEKHLPMPSEKNHLSTPSRPETPQASVLSQNGNRPNADQNINIHGVFGSESPGQRTAPPDLNRHDTVVQDSPPSDYASLCRNVREKLKKDWSGAPGAEASLESRPNDSPA</sequence>
<feature type="compositionally biased region" description="Polar residues" evidence="1">
    <location>
        <begin position="159"/>
        <end position="187"/>
    </location>
</feature>
<reference evidence="2" key="1">
    <citation type="submission" date="2020-11" db="EMBL/GenBank/DDBJ databases">
        <authorList>
            <consortium name="DOE Joint Genome Institute"/>
            <person name="Ahrendt S."/>
            <person name="Riley R."/>
            <person name="Andreopoulos W."/>
            <person name="Labutti K."/>
            <person name="Pangilinan J."/>
            <person name="Ruiz-Duenas F.J."/>
            <person name="Barrasa J.M."/>
            <person name="Sanchez-Garcia M."/>
            <person name="Camarero S."/>
            <person name="Miyauchi S."/>
            <person name="Serrano A."/>
            <person name="Linde D."/>
            <person name="Babiker R."/>
            <person name="Drula E."/>
            <person name="Ayuso-Fernandez I."/>
            <person name="Pacheco R."/>
            <person name="Padilla G."/>
            <person name="Ferreira P."/>
            <person name="Barriuso J."/>
            <person name="Kellner H."/>
            <person name="Castanera R."/>
            <person name="Alfaro M."/>
            <person name="Ramirez L."/>
            <person name="Pisabarro A.G."/>
            <person name="Kuo A."/>
            <person name="Tritt A."/>
            <person name="Lipzen A."/>
            <person name="He G."/>
            <person name="Yan M."/>
            <person name="Ng V."/>
            <person name="Cullen D."/>
            <person name="Martin F."/>
            <person name="Rosso M.-N."/>
            <person name="Henrissat B."/>
            <person name="Hibbett D."/>
            <person name="Martinez A.T."/>
            <person name="Grigoriev I.V."/>
        </authorList>
    </citation>
    <scope>NUCLEOTIDE SEQUENCE</scope>
    <source>
        <strain evidence="2">MF-IS2</strain>
    </source>
</reference>
<gene>
    <name evidence="2" type="ORF">P691DRAFT_768351</name>
</gene>
<evidence type="ECO:0000313" key="3">
    <source>
        <dbReference type="Proteomes" id="UP000807342"/>
    </source>
</evidence>
<evidence type="ECO:0000313" key="2">
    <source>
        <dbReference type="EMBL" id="KAF9440060.1"/>
    </source>
</evidence>
<feature type="compositionally biased region" description="Basic and acidic residues" evidence="1">
    <location>
        <begin position="227"/>
        <end position="236"/>
    </location>
</feature>
<dbReference type="AlphaFoldDB" id="A0A9P5WYF5"/>
<proteinExistence type="predicted"/>
<dbReference type="EMBL" id="MU152925">
    <property type="protein sequence ID" value="KAF9440060.1"/>
    <property type="molecule type" value="Genomic_DNA"/>
</dbReference>
<dbReference type="Proteomes" id="UP000807342">
    <property type="component" value="Unassembled WGS sequence"/>
</dbReference>